<reference evidence="6" key="1">
    <citation type="journal article" date="2020" name="Nat. Commun.">
        <title>Large-scale genome sequencing of mycorrhizal fungi provides insights into the early evolution of symbiotic traits.</title>
        <authorList>
            <person name="Miyauchi S."/>
            <person name="Kiss E."/>
            <person name="Kuo A."/>
            <person name="Drula E."/>
            <person name="Kohler A."/>
            <person name="Sanchez-Garcia M."/>
            <person name="Morin E."/>
            <person name="Andreopoulos B."/>
            <person name="Barry K.W."/>
            <person name="Bonito G."/>
            <person name="Buee M."/>
            <person name="Carver A."/>
            <person name="Chen C."/>
            <person name="Cichocki N."/>
            <person name="Clum A."/>
            <person name="Culley D."/>
            <person name="Crous P.W."/>
            <person name="Fauchery L."/>
            <person name="Girlanda M."/>
            <person name="Hayes R.D."/>
            <person name="Keri Z."/>
            <person name="LaButti K."/>
            <person name="Lipzen A."/>
            <person name="Lombard V."/>
            <person name="Magnuson J."/>
            <person name="Maillard F."/>
            <person name="Murat C."/>
            <person name="Nolan M."/>
            <person name="Ohm R.A."/>
            <person name="Pangilinan J."/>
            <person name="Pereira M.F."/>
            <person name="Perotto S."/>
            <person name="Peter M."/>
            <person name="Pfister S."/>
            <person name="Riley R."/>
            <person name="Sitrit Y."/>
            <person name="Stielow J.B."/>
            <person name="Szollosi G."/>
            <person name="Zifcakova L."/>
            <person name="Stursova M."/>
            <person name="Spatafora J.W."/>
            <person name="Tedersoo L."/>
            <person name="Vaario L.M."/>
            <person name="Yamada A."/>
            <person name="Yan M."/>
            <person name="Wang P."/>
            <person name="Xu J."/>
            <person name="Bruns T."/>
            <person name="Baldrian P."/>
            <person name="Vilgalys R."/>
            <person name="Dunand C."/>
            <person name="Henrissat B."/>
            <person name="Grigoriev I.V."/>
            <person name="Hibbett D."/>
            <person name="Nagy L.G."/>
            <person name="Martin F.M."/>
        </authorList>
    </citation>
    <scope>NUCLEOTIDE SEQUENCE</scope>
    <source>
        <strain evidence="6">UH-Tt-Lm1</strain>
    </source>
</reference>
<dbReference type="InterPro" id="IPR002068">
    <property type="entry name" value="A-crystallin/Hsp20_dom"/>
</dbReference>
<proteinExistence type="inferred from homology"/>
<dbReference type="SUPFAM" id="SSF49764">
    <property type="entry name" value="HSP20-like chaperones"/>
    <property type="match status" value="1"/>
</dbReference>
<keyword evidence="1" id="KW-0346">Stress response</keyword>
<dbReference type="Gene3D" id="2.60.40.790">
    <property type="match status" value="1"/>
</dbReference>
<dbReference type="Pfam" id="PF00011">
    <property type="entry name" value="HSP20"/>
    <property type="match status" value="1"/>
</dbReference>
<sequence>MSLSRNFLREFRPLFRMLEDPFLGRAPVAYSGRGRSVFDDPLLGLAQSGLRPAVDVAEEGNSYIIEAELPGVRKEDINVEIGENGRSVTIQGKIVRRARQQEQPIIDAPANAEAQASSESNKISVERESTGHTTFTRSITLPSQVDPSKVSAKLADGVLTLEIPKAEEAGRVKIDIE</sequence>
<keyword evidence="7" id="KW-1185">Reference proteome</keyword>
<evidence type="ECO:0000256" key="1">
    <source>
        <dbReference type="ARBA" id="ARBA00023016"/>
    </source>
</evidence>
<dbReference type="CDD" id="cd06464">
    <property type="entry name" value="ACD_sHsps-like"/>
    <property type="match status" value="1"/>
</dbReference>
<feature type="domain" description="SHSP" evidence="5">
    <location>
        <begin position="45"/>
        <end position="177"/>
    </location>
</feature>
<evidence type="ECO:0000259" key="5">
    <source>
        <dbReference type="PROSITE" id="PS01031"/>
    </source>
</evidence>
<evidence type="ECO:0000313" key="7">
    <source>
        <dbReference type="Proteomes" id="UP000736335"/>
    </source>
</evidence>
<evidence type="ECO:0000256" key="4">
    <source>
        <dbReference type="SAM" id="MobiDB-lite"/>
    </source>
</evidence>
<evidence type="ECO:0000256" key="3">
    <source>
        <dbReference type="RuleBase" id="RU003616"/>
    </source>
</evidence>
<comment type="caution">
    <text evidence="6">The sequence shown here is derived from an EMBL/GenBank/DDBJ whole genome shotgun (WGS) entry which is preliminary data.</text>
</comment>
<gene>
    <name evidence="6" type="ORF">BJ322DRAFT_1070863</name>
</gene>
<dbReference type="EMBL" id="WIUZ02000010">
    <property type="protein sequence ID" value="KAF9783444.1"/>
    <property type="molecule type" value="Genomic_DNA"/>
</dbReference>
<accession>A0A9P6HCY7</accession>
<evidence type="ECO:0000256" key="2">
    <source>
        <dbReference type="PROSITE-ProRule" id="PRU00285"/>
    </source>
</evidence>
<comment type="similarity">
    <text evidence="2 3">Belongs to the small heat shock protein (HSP20) family.</text>
</comment>
<feature type="compositionally biased region" description="Low complexity" evidence="4">
    <location>
        <begin position="110"/>
        <end position="121"/>
    </location>
</feature>
<organism evidence="6 7">
    <name type="scientific">Thelephora terrestris</name>
    <dbReference type="NCBI Taxonomy" id="56493"/>
    <lineage>
        <taxon>Eukaryota</taxon>
        <taxon>Fungi</taxon>
        <taxon>Dikarya</taxon>
        <taxon>Basidiomycota</taxon>
        <taxon>Agaricomycotina</taxon>
        <taxon>Agaricomycetes</taxon>
        <taxon>Thelephorales</taxon>
        <taxon>Thelephoraceae</taxon>
        <taxon>Thelephora</taxon>
    </lineage>
</organism>
<reference evidence="6" key="2">
    <citation type="submission" date="2020-11" db="EMBL/GenBank/DDBJ databases">
        <authorList>
            <consortium name="DOE Joint Genome Institute"/>
            <person name="Kuo A."/>
            <person name="Miyauchi S."/>
            <person name="Kiss E."/>
            <person name="Drula E."/>
            <person name="Kohler A."/>
            <person name="Sanchez-Garcia M."/>
            <person name="Andreopoulos B."/>
            <person name="Barry K.W."/>
            <person name="Bonito G."/>
            <person name="Buee M."/>
            <person name="Carver A."/>
            <person name="Chen C."/>
            <person name="Cichocki N."/>
            <person name="Clum A."/>
            <person name="Culley D."/>
            <person name="Crous P.W."/>
            <person name="Fauchery L."/>
            <person name="Girlanda M."/>
            <person name="Hayes R."/>
            <person name="Keri Z."/>
            <person name="Labutti K."/>
            <person name="Lipzen A."/>
            <person name="Lombard V."/>
            <person name="Magnuson J."/>
            <person name="Maillard F."/>
            <person name="Morin E."/>
            <person name="Murat C."/>
            <person name="Nolan M."/>
            <person name="Ohm R."/>
            <person name="Pangilinan J."/>
            <person name="Pereira M."/>
            <person name="Perotto S."/>
            <person name="Peter M."/>
            <person name="Riley R."/>
            <person name="Sitrit Y."/>
            <person name="Stielow B."/>
            <person name="Szollosi G."/>
            <person name="Zifcakova L."/>
            <person name="Stursova M."/>
            <person name="Spatafora J.W."/>
            <person name="Tedersoo L."/>
            <person name="Vaario L.-M."/>
            <person name="Yamada A."/>
            <person name="Yan M."/>
            <person name="Wang P."/>
            <person name="Xu J."/>
            <person name="Bruns T."/>
            <person name="Baldrian P."/>
            <person name="Vilgalys R."/>
            <person name="Henrissat B."/>
            <person name="Grigoriev I.V."/>
            <person name="Hibbett D."/>
            <person name="Nagy L.G."/>
            <person name="Martin F.M."/>
        </authorList>
    </citation>
    <scope>NUCLEOTIDE SEQUENCE</scope>
    <source>
        <strain evidence="6">UH-Tt-Lm1</strain>
    </source>
</reference>
<dbReference type="OrthoDB" id="1431247at2759"/>
<dbReference type="Proteomes" id="UP000736335">
    <property type="component" value="Unassembled WGS sequence"/>
</dbReference>
<evidence type="ECO:0000313" key="6">
    <source>
        <dbReference type="EMBL" id="KAF9783444.1"/>
    </source>
</evidence>
<name>A0A9P6HCY7_9AGAM</name>
<dbReference type="AlphaFoldDB" id="A0A9P6HCY7"/>
<dbReference type="InterPro" id="IPR008978">
    <property type="entry name" value="HSP20-like_chaperone"/>
</dbReference>
<dbReference type="InterPro" id="IPR031107">
    <property type="entry name" value="Small_HSP"/>
</dbReference>
<dbReference type="PANTHER" id="PTHR11527">
    <property type="entry name" value="HEAT-SHOCK PROTEIN 20 FAMILY MEMBER"/>
    <property type="match status" value="1"/>
</dbReference>
<protein>
    <submittedName>
        <fullName evidence="6">HSP20-like chaperone</fullName>
    </submittedName>
</protein>
<feature type="region of interest" description="Disordered" evidence="4">
    <location>
        <begin position="110"/>
        <end position="134"/>
    </location>
</feature>
<dbReference type="PROSITE" id="PS01031">
    <property type="entry name" value="SHSP"/>
    <property type="match status" value="1"/>
</dbReference>